<evidence type="ECO:0000256" key="1">
    <source>
        <dbReference type="ARBA" id="ARBA00007623"/>
    </source>
</evidence>
<protein>
    <submittedName>
        <fullName evidence="9">Calpain-A-like</fullName>
    </submittedName>
</protein>
<evidence type="ECO:0000256" key="3">
    <source>
        <dbReference type="ARBA" id="ARBA00022801"/>
    </source>
</evidence>
<dbReference type="InterPro" id="IPR033883">
    <property type="entry name" value="C2_III"/>
</dbReference>
<sequence>MSNLNERGSSTRQRPAEYLQNFEVLQNECIKKNILFKDEEFDIYDLSSISNCRNKRIEWRRPKEIVDDPQFFVDGASRFDVKQGRLGDCWLLAAIANLTLNKKLFNRVVPYDQGFYIKYAGIFHFRFWQYGKWVDVVVDDRLPTYEGKLIFLQSAKNNEFWSALLEKAYAKLYGSYEALEGGFSMAAMGDFTGGVSEIYVLNDVVPSNLFKIMQNSIQRQALMCCSIFDLKSDGKKKGLKAPHAYSITKLACFLMKNTTGGSSTVHLIRLRNPWGQDEWNGSWSDKSYEWLSMTQNIKQSLGLVIDDDGEFWMSFDDVVKYFSIMEICNLAPDDLIEQYELGSKTKWDLSLFEGEWVRGATAGGCDIFQESFSCNPQYNITLNKPDDNDNEKMCTVIISLMKKKMYRNRKKDSNSLLIRFFLFDLNKSKSVPKPLDMQFFNNNDALYNFHALQHNIREVCKRLKVSPGKYCIIPCTSNQNEEGEFLLRVFSETKNNLKEFDNEVGTCPIYDKIKKLALNTNESEESNEKLKKYFLKVAGSDKEVDWMELKDILDFAMKQEPGNIRFSNDVCRCLITMMDWDRSGKLGFKEFQRLWLYIRQWKVVFKAYDKKNKGYIKGFELRPALSSVGYHIKTRTVNTMCHRYANRKGYIMFDDFIMCAIRLKTTIDIFKEHDPGNENVASFTLEEWVEKTFYS</sequence>
<dbReference type="SUPFAM" id="SSF47473">
    <property type="entry name" value="EF-hand"/>
    <property type="match status" value="1"/>
</dbReference>
<feature type="domain" description="EF-hand" evidence="8">
    <location>
        <begin position="596"/>
        <end position="631"/>
    </location>
</feature>
<dbReference type="GO" id="GO:0004198">
    <property type="term" value="F:calcium-dependent cysteine-type endopeptidase activity"/>
    <property type="evidence" value="ECO:0007669"/>
    <property type="project" value="InterPro"/>
</dbReference>
<dbReference type="PRINTS" id="PR00704">
    <property type="entry name" value="CALPAIN"/>
</dbReference>
<evidence type="ECO:0000259" key="8">
    <source>
        <dbReference type="PROSITE" id="PS50222"/>
    </source>
</evidence>
<evidence type="ECO:0000313" key="9">
    <source>
        <dbReference type="EMBL" id="KAF0766583.1"/>
    </source>
</evidence>
<dbReference type="Proteomes" id="UP000478052">
    <property type="component" value="Unassembled WGS sequence"/>
</dbReference>
<dbReference type="AlphaFoldDB" id="A0A6G0Z7S5"/>
<evidence type="ECO:0000259" key="7">
    <source>
        <dbReference type="PROSITE" id="PS50203"/>
    </source>
</evidence>
<organism evidence="9 10">
    <name type="scientific">Aphis craccivora</name>
    <name type="common">Cowpea aphid</name>
    <dbReference type="NCBI Taxonomy" id="307492"/>
    <lineage>
        <taxon>Eukaryota</taxon>
        <taxon>Metazoa</taxon>
        <taxon>Ecdysozoa</taxon>
        <taxon>Arthropoda</taxon>
        <taxon>Hexapoda</taxon>
        <taxon>Insecta</taxon>
        <taxon>Pterygota</taxon>
        <taxon>Neoptera</taxon>
        <taxon>Paraneoptera</taxon>
        <taxon>Hemiptera</taxon>
        <taxon>Sternorrhyncha</taxon>
        <taxon>Aphidomorpha</taxon>
        <taxon>Aphidoidea</taxon>
        <taxon>Aphididae</taxon>
        <taxon>Aphidini</taxon>
        <taxon>Aphis</taxon>
        <taxon>Aphis</taxon>
    </lineage>
</organism>
<feature type="active site" evidence="5 6">
    <location>
        <position position="243"/>
    </location>
</feature>
<dbReference type="InterPro" id="IPR036213">
    <property type="entry name" value="Calpain_III_sf"/>
</dbReference>
<dbReference type="Pfam" id="PF13833">
    <property type="entry name" value="EF-hand_8"/>
    <property type="match status" value="1"/>
</dbReference>
<dbReference type="EMBL" id="VUJU01001157">
    <property type="protein sequence ID" value="KAF0766583.1"/>
    <property type="molecule type" value="Genomic_DNA"/>
</dbReference>
<proteinExistence type="inferred from homology"/>
<dbReference type="OrthoDB" id="424753at2759"/>
<dbReference type="InterPro" id="IPR038765">
    <property type="entry name" value="Papain-like_cys_pep_sf"/>
</dbReference>
<dbReference type="CDD" id="cd00044">
    <property type="entry name" value="CysPc"/>
    <property type="match status" value="1"/>
</dbReference>
<keyword evidence="4 6" id="KW-0788">Thiol protease</keyword>
<dbReference type="InterPro" id="IPR022682">
    <property type="entry name" value="Calpain_domain_III"/>
</dbReference>
<dbReference type="SMART" id="SM00230">
    <property type="entry name" value="CysPc"/>
    <property type="match status" value="1"/>
</dbReference>
<dbReference type="Gene3D" id="1.10.238.10">
    <property type="entry name" value="EF-hand"/>
    <property type="match status" value="1"/>
</dbReference>
<dbReference type="GO" id="GO:0005737">
    <property type="term" value="C:cytoplasm"/>
    <property type="evidence" value="ECO:0007669"/>
    <property type="project" value="TreeGrafter"/>
</dbReference>
<dbReference type="PROSITE" id="PS50222">
    <property type="entry name" value="EF_HAND_2"/>
    <property type="match status" value="1"/>
</dbReference>
<accession>A0A6G0Z7S5</accession>
<dbReference type="PROSITE" id="PS00139">
    <property type="entry name" value="THIOL_PROTEASE_CYS"/>
    <property type="match status" value="1"/>
</dbReference>
<evidence type="ECO:0000256" key="6">
    <source>
        <dbReference type="PROSITE-ProRule" id="PRU00239"/>
    </source>
</evidence>
<dbReference type="InterPro" id="IPR002048">
    <property type="entry name" value="EF_hand_dom"/>
</dbReference>
<dbReference type="Gene3D" id="2.60.120.380">
    <property type="match status" value="1"/>
</dbReference>
<name>A0A6G0Z7S5_APHCR</name>
<dbReference type="SMART" id="SM00720">
    <property type="entry name" value="calpain_III"/>
    <property type="match status" value="1"/>
</dbReference>
<dbReference type="InterPro" id="IPR022684">
    <property type="entry name" value="Calpain_cysteine_protease"/>
</dbReference>
<dbReference type="CDD" id="cd16196">
    <property type="entry name" value="EFh_PEF_CalpA_B"/>
    <property type="match status" value="1"/>
</dbReference>
<dbReference type="GO" id="GO:0006508">
    <property type="term" value="P:proteolysis"/>
    <property type="evidence" value="ECO:0007669"/>
    <property type="project" value="UniProtKB-KW"/>
</dbReference>
<comment type="similarity">
    <text evidence="1">Belongs to the peptidase C2 family.</text>
</comment>
<dbReference type="Pfam" id="PF01067">
    <property type="entry name" value="Calpain_III"/>
    <property type="match status" value="1"/>
</dbReference>
<evidence type="ECO:0000313" key="10">
    <source>
        <dbReference type="Proteomes" id="UP000478052"/>
    </source>
</evidence>
<feature type="domain" description="Calpain catalytic" evidence="7">
    <location>
        <begin position="35"/>
        <end position="331"/>
    </location>
</feature>
<evidence type="ECO:0000256" key="2">
    <source>
        <dbReference type="ARBA" id="ARBA00022670"/>
    </source>
</evidence>
<evidence type="ECO:0000256" key="4">
    <source>
        <dbReference type="ARBA" id="ARBA00022807"/>
    </source>
</evidence>
<comment type="caution">
    <text evidence="9">The sequence shown here is derived from an EMBL/GenBank/DDBJ whole genome shotgun (WGS) entry which is preliminary data.</text>
</comment>
<dbReference type="PANTHER" id="PTHR10183:SF433">
    <property type="entry name" value="CALPAIN-A-RELATED"/>
    <property type="match status" value="1"/>
</dbReference>
<dbReference type="Gene3D" id="3.90.70.10">
    <property type="entry name" value="Cysteine proteinases"/>
    <property type="match status" value="1"/>
</dbReference>
<dbReference type="SUPFAM" id="SSF49758">
    <property type="entry name" value="Calpain large subunit, middle domain (domain III)"/>
    <property type="match status" value="1"/>
</dbReference>
<feature type="active site" evidence="5 6">
    <location>
        <position position="272"/>
    </location>
</feature>
<dbReference type="InterPro" id="IPR022683">
    <property type="entry name" value="Calpain_III"/>
</dbReference>
<dbReference type="InterPro" id="IPR000169">
    <property type="entry name" value="Pept_cys_AS"/>
</dbReference>
<dbReference type="PROSITE" id="PS50203">
    <property type="entry name" value="CALPAIN_CAT"/>
    <property type="match status" value="1"/>
</dbReference>
<gene>
    <name evidence="9" type="ORF">FWK35_00023461</name>
</gene>
<keyword evidence="3 6" id="KW-0378">Hydrolase</keyword>
<dbReference type="Pfam" id="PF00648">
    <property type="entry name" value="Peptidase_C2"/>
    <property type="match status" value="1"/>
</dbReference>
<dbReference type="FunFam" id="2.60.120.380:FF:000011">
    <property type="entry name" value="Calpain 12"/>
    <property type="match status" value="1"/>
</dbReference>
<keyword evidence="2 6" id="KW-0645">Protease</keyword>
<dbReference type="InterPro" id="IPR001300">
    <property type="entry name" value="Peptidase_C2_calpain_cat"/>
</dbReference>
<dbReference type="InterPro" id="IPR011992">
    <property type="entry name" value="EF-hand-dom_pair"/>
</dbReference>
<dbReference type="CDD" id="cd00214">
    <property type="entry name" value="Calpain_III"/>
    <property type="match status" value="1"/>
</dbReference>
<dbReference type="FunFam" id="3.90.70.10:FF:000001">
    <property type="entry name" value="Calpain-1 catalytic subunit"/>
    <property type="match status" value="1"/>
</dbReference>
<keyword evidence="10" id="KW-1185">Reference proteome</keyword>
<reference evidence="9 10" key="1">
    <citation type="submission" date="2019-08" db="EMBL/GenBank/DDBJ databases">
        <title>Whole genome of Aphis craccivora.</title>
        <authorList>
            <person name="Voronova N.V."/>
            <person name="Shulinski R.S."/>
            <person name="Bandarenka Y.V."/>
            <person name="Zhorov D.G."/>
            <person name="Warner D."/>
        </authorList>
    </citation>
    <scope>NUCLEOTIDE SEQUENCE [LARGE SCALE GENOMIC DNA]</scope>
    <source>
        <strain evidence="9">180601</strain>
        <tissue evidence="9">Whole Body</tissue>
    </source>
</reference>
<dbReference type="GO" id="GO:0005509">
    <property type="term" value="F:calcium ion binding"/>
    <property type="evidence" value="ECO:0007669"/>
    <property type="project" value="InterPro"/>
</dbReference>
<feature type="active site" evidence="5 6">
    <location>
        <position position="89"/>
    </location>
</feature>
<dbReference type="PANTHER" id="PTHR10183">
    <property type="entry name" value="CALPAIN"/>
    <property type="match status" value="1"/>
</dbReference>
<dbReference type="SUPFAM" id="SSF54001">
    <property type="entry name" value="Cysteine proteinases"/>
    <property type="match status" value="1"/>
</dbReference>
<evidence type="ECO:0000256" key="5">
    <source>
        <dbReference type="PIRSR" id="PIRSR622684-1"/>
    </source>
</evidence>